<gene>
    <name evidence="1" type="ORF">SADUNF_Sadunf06G0064000</name>
</gene>
<dbReference type="OrthoDB" id="1720039at2759"/>
<keyword evidence="2" id="KW-1185">Reference proteome</keyword>
<name>A0A835K7Q7_9ROSI</name>
<reference evidence="1 2" key="1">
    <citation type="submission" date="2020-10" db="EMBL/GenBank/DDBJ databases">
        <title>Plant Genome Project.</title>
        <authorList>
            <person name="Zhang R.-G."/>
        </authorList>
    </citation>
    <scope>NUCLEOTIDE SEQUENCE [LARGE SCALE GENOMIC DNA]</scope>
    <source>
        <strain evidence="1">FAFU-HL-1</strain>
        <tissue evidence="1">Leaf</tissue>
    </source>
</reference>
<sequence length="83" mass="9301">MVRFDIRADRTKVIDDGPWVILDHYLAARRLSADFNPATAKINKTMVWIRTPGPNIVFYNKDVAEHDLAKNCKTYSYGGGSGG</sequence>
<accession>A0A835K7Q7</accession>
<protein>
    <recommendedName>
        <fullName evidence="3">DUF4283 domain-containing protein</fullName>
    </recommendedName>
</protein>
<evidence type="ECO:0000313" key="1">
    <source>
        <dbReference type="EMBL" id="KAF9679904.1"/>
    </source>
</evidence>
<organism evidence="1 2">
    <name type="scientific">Salix dunnii</name>
    <dbReference type="NCBI Taxonomy" id="1413687"/>
    <lineage>
        <taxon>Eukaryota</taxon>
        <taxon>Viridiplantae</taxon>
        <taxon>Streptophyta</taxon>
        <taxon>Embryophyta</taxon>
        <taxon>Tracheophyta</taxon>
        <taxon>Spermatophyta</taxon>
        <taxon>Magnoliopsida</taxon>
        <taxon>eudicotyledons</taxon>
        <taxon>Gunneridae</taxon>
        <taxon>Pentapetalae</taxon>
        <taxon>rosids</taxon>
        <taxon>fabids</taxon>
        <taxon>Malpighiales</taxon>
        <taxon>Salicaceae</taxon>
        <taxon>Saliceae</taxon>
        <taxon>Salix</taxon>
    </lineage>
</organism>
<dbReference type="EMBL" id="JADGMS010000006">
    <property type="protein sequence ID" value="KAF9679904.1"/>
    <property type="molecule type" value="Genomic_DNA"/>
</dbReference>
<dbReference type="AlphaFoldDB" id="A0A835K7Q7"/>
<evidence type="ECO:0000313" key="2">
    <source>
        <dbReference type="Proteomes" id="UP000657918"/>
    </source>
</evidence>
<evidence type="ECO:0008006" key="3">
    <source>
        <dbReference type="Google" id="ProtNLM"/>
    </source>
</evidence>
<dbReference type="Proteomes" id="UP000657918">
    <property type="component" value="Unassembled WGS sequence"/>
</dbReference>
<proteinExistence type="predicted"/>
<comment type="caution">
    <text evidence="1">The sequence shown here is derived from an EMBL/GenBank/DDBJ whole genome shotgun (WGS) entry which is preliminary data.</text>
</comment>